<accession>A0A7M5VEK0</accession>
<feature type="region of interest" description="Disordered" evidence="7">
    <location>
        <begin position="1078"/>
        <end position="1101"/>
    </location>
</feature>
<feature type="region of interest" description="Disordered" evidence="7">
    <location>
        <begin position="1"/>
        <end position="27"/>
    </location>
</feature>
<dbReference type="PANTHER" id="PTHR12241:SF145">
    <property type="entry name" value="TUBULIN POLYGLUTAMYLASE TTLL5"/>
    <property type="match status" value="1"/>
</dbReference>
<feature type="compositionally biased region" description="Polar residues" evidence="7">
    <location>
        <begin position="431"/>
        <end position="447"/>
    </location>
</feature>
<dbReference type="PANTHER" id="PTHR12241">
    <property type="entry name" value="TUBULIN POLYGLUTAMYLASE"/>
    <property type="match status" value="1"/>
</dbReference>
<proteinExistence type="inferred from homology"/>
<dbReference type="GeneID" id="136802615"/>
<dbReference type="Pfam" id="PF03133">
    <property type="entry name" value="TTL"/>
    <property type="match status" value="1"/>
</dbReference>
<dbReference type="AlphaFoldDB" id="A0A7M5VEK0"/>
<dbReference type="OrthoDB" id="2016263at2759"/>
<feature type="compositionally biased region" description="Low complexity" evidence="7">
    <location>
        <begin position="456"/>
        <end position="468"/>
    </location>
</feature>
<dbReference type="PROSITE" id="PS51221">
    <property type="entry name" value="TTL"/>
    <property type="match status" value="1"/>
</dbReference>
<feature type="compositionally biased region" description="Low complexity" evidence="7">
    <location>
        <begin position="880"/>
        <end position="890"/>
    </location>
</feature>
<dbReference type="SUPFAM" id="SSF56059">
    <property type="entry name" value="Glutathione synthetase ATP-binding domain-like"/>
    <property type="match status" value="1"/>
</dbReference>
<feature type="region of interest" description="Disordered" evidence="7">
    <location>
        <begin position="818"/>
        <end position="965"/>
    </location>
</feature>
<keyword evidence="9" id="KW-1185">Reference proteome</keyword>
<evidence type="ECO:0000256" key="2">
    <source>
        <dbReference type="ARBA" id="ARBA00022598"/>
    </source>
</evidence>
<dbReference type="RefSeq" id="XP_066915468.1">
    <property type="nucleotide sequence ID" value="XM_067059367.1"/>
</dbReference>
<feature type="compositionally biased region" description="Basic and acidic residues" evidence="7">
    <location>
        <begin position="945"/>
        <end position="954"/>
    </location>
</feature>
<dbReference type="GO" id="GO:0070740">
    <property type="term" value="F:tubulin-glutamic acid ligase activity"/>
    <property type="evidence" value="ECO:0007669"/>
    <property type="project" value="TreeGrafter"/>
</dbReference>
<keyword evidence="3" id="KW-0547">Nucleotide-binding</keyword>
<dbReference type="GO" id="GO:0036064">
    <property type="term" value="C:ciliary basal body"/>
    <property type="evidence" value="ECO:0007669"/>
    <property type="project" value="TreeGrafter"/>
</dbReference>
<keyword evidence="2" id="KW-0436">Ligase</keyword>
<evidence type="ECO:0000256" key="6">
    <source>
        <dbReference type="ARBA" id="ARBA00049274"/>
    </source>
</evidence>
<comment type="catalytic activity">
    <reaction evidence="6">
        <text>L-glutamyl-[protein] + L-glutamate + ATP = gamma-L-glutamyl-L-glutamyl-[protein] + ADP + phosphate + H(+)</text>
        <dbReference type="Rhea" id="RHEA:60144"/>
        <dbReference type="Rhea" id="RHEA-COMP:10208"/>
        <dbReference type="Rhea" id="RHEA-COMP:15517"/>
        <dbReference type="ChEBI" id="CHEBI:15378"/>
        <dbReference type="ChEBI" id="CHEBI:29973"/>
        <dbReference type="ChEBI" id="CHEBI:29985"/>
        <dbReference type="ChEBI" id="CHEBI:30616"/>
        <dbReference type="ChEBI" id="CHEBI:43474"/>
        <dbReference type="ChEBI" id="CHEBI:143622"/>
        <dbReference type="ChEBI" id="CHEBI:456216"/>
    </reaction>
    <physiologicalReaction direction="left-to-right" evidence="6">
        <dbReference type="Rhea" id="RHEA:60145"/>
    </physiologicalReaction>
</comment>
<comment type="similarity">
    <text evidence="1">Belongs to the tubulin--tyrosine ligase family.</text>
</comment>
<feature type="region of interest" description="Disordered" evidence="7">
    <location>
        <begin position="430"/>
        <end position="477"/>
    </location>
</feature>
<evidence type="ECO:0000313" key="9">
    <source>
        <dbReference type="Proteomes" id="UP000594262"/>
    </source>
</evidence>
<dbReference type="EnsemblMetazoa" id="CLYHEMT009790.1">
    <property type="protein sequence ID" value="CLYHEMP009790.1"/>
    <property type="gene ID" value="CLYHEMG009790"/>
</dbReference>
<feature type="compositionally biased region" description="Polar residues" evidence="7">
    <location>
        <begin position="866"/>
        <end position="879"/>
    </location>
</feature>
<evidence type="ECO:0000313" key="8">
    <source>
        <dbReference type="EnsemblMetazoa" id="CLYHEMP009790.1"/>
    </source>
</evidence>
<feature type="compositionally biased region" description="Polar residues" evidence="7">
    <location>
        <begin position="826"/>
        <end position="852"/>
    </location>
</feature>
<keyword evidence="4" id="KW-0067">ATP-binding</keyword>
<name>A0A7M5VEK0_9CNID</name>
<protein>
    <recommendedName>
        <fullName evidence="5">Tubulin--tyrosine ligase-like protein 5</fullName>
    </recommendedName>
</protein>
<evidence type="ECO:0000256" key="4">
    <source>
        <dbReference type="ARBA" id="ARBA00022840"/>
    </source>
</evidence>
<sequence length="1101" mass="127142">MSKKTTIDSIPQSPPCSIDNGEEDGEGCNDEIHSKTSSEINGPRGDFFGLRSTTSTGKKRLYVDFNSSCVVLGWKRENKKYDLGYKFISTECKLVRTLLHSHGFKETAQNSTNFNLMWSGSHVKPYSLRGLKVYQKFNHFPRSYELTRKDRLYKNVQKMQHSKGLRHFDFIPQSFVLPTELNDFYAAFLKDRGPWIVKPCALSRGRGIFLVNNINKIPLDENVLVCRYINNPLLVNGYKFDCRIYVAVMSYDPLRIYIYEEGLARFSTVKYEAGSSSNLQNQCMHLTNYSLNKFSDGYVRCEDPEVDNYGSKWSFSAMLRHLKEEEGIDTKLLMARIEDVIIKTILAGELTIAIACKMFVPFPENCFELYGFDILVDSNLKPWLLEVNLSPSLACDAPMDLKIKANLITDLFNMTGFLVEEPVTKTRKNSKNINFKNRENLLSATRRPSTHNNRHSNNTKQSNNKTTNLLHKPKDGLSKEERKMVWIAKEEYKNRGGFIRVYPSPESWELYSSLQDHQTTNNRMLHSQLFPQLWNSGTTTQTTTYIARARNFSSISKPIFDSVTDSTVGNFYKRFLQYERKLGGWNTPQDSPQKQIHDLKASTRPPHRQRERIKQGELQSDDNNLYENKLLDGCHDYKANVQPEDVLKKAQHLNKYQAREAFSVYLQRVQHRLLQEIGQSQDNYAYQKIDFEDLEKQEHQINLIHRFLMKAAVNLSNPINVIIPHQNLPIFERKRILARQLNDFIKVYRKESKILFEREEEEIACSIDQQAFNTFIAISSEQQLEDLLTVYTKHNKSASIFLGAKSSSIKKSSTATADVARDDLSKSNPSTSQFQTTNTNMNRLKSGTSVLSNHRPLSFKPPSTAKPPQSSGHTRYNKTSRQSSRSSSANRHSRSLSEPDTNLAVDPHNRPFSTTSIERRLINQSTQRQRGLSANSSRGSLRRATSQEKIRSSNKDSIGGLRRVDSRERMRETVCVYTGSNELLNQYQKQQREQPKIKEALRKLSNRQSQRTYSARSTNSIKQLNDRDQAIRDYRDFLRRNEQFFRDNKNEDLLDENTDWDFSHQILAGKEDVIVYAPKPPKEKKPSVMSSKSRFTRKISK</sequence>
<dbReference type="GO" id="GO:0005524">
    <property type="term" value="F:ATP binding"/>
    <property type="evidence" value="ECO:0007669"/>
    <property type="project" value="UniProtKB-KW"/>
</dbReference>
<dbReference type="Proteomes" id="UP000594262">
    <property type="component" value="Unplaced"/>
</dbReference>
<dbReference type="GO" id="GO:0015631">
    <property type="term" value="F:tubulin binding"/>
    <property type="evidence" value="ECO:0007669"/>
    <property type="project" value="TreeGrafter"/>
</dbReference>
<feature type="region of interest" description="Disordered" evidence="7">
    <location>
        <begin position="584"/>
        <end position="613"/>
    </location>
</feature>
<evidence type="ECO:0000256" key="5">
    <source>
        <dbReference type="ARBA" id="ARBA00041448"/>
    </source>
</evidence>
<evidence type="ECO:0000256" key="1">
    <source>
        <dbReference type="ARBA" id="ARBA00006820"/>
    </source>
</evidence>
<dbReference type="InterPro" id="IPR004344">
    <property type="entry name" value="TTL/TTLL_fam"/>
</dbReference>
<dbReference type="Gene3D" id="3.30.470.20">
    <property type="entry name" value="ATP-grasp fold, B domain"/>
    <property type="match status" value="1"/>
</dbReference>
<dbReference type="GO" id="GO:0000226">
    <property type="term" value="P:microtubule cytoskeleton organization"/>
    <property type="evidence" value="ECO:0007669"/>
    <property type="project" value="TreeGrafter"/>
</dbReference>
<feature type="compositionally biased region" description="Polar residues" evidence="7">
    <location>
        <begin position="911"/>
        <end position="939"/>
    </location>
</feature>
<reference evidence="8" key="1">
    <citation type="submission" date="2021-01" db="UniProtKB">
        <authorList>
            <consortium name="EnsemblMetazoa"/>
        </authorList>
    </citation>
    <scope>IDENTIFICATION</scope>
</reference>
<organism evidence="8 9">
    <name type="scientific">Clytia hemisphaerica</name>
    <dbReference type="NCBI Taxonomy" id="252671"/>
    <lineage>
        <taxon>Eukaryota</taxon>
        <taxon>Metazoa</taxon>
        <taxon>Cnidaria</taxon>
        <taxon>Hydrozoa</taxon>
        <taxon>Hydroidolina</taxon>
        <taxon>Leptothecata</taxon>
        <taxon>Obeliida</taxon>
        <taxon>Clytiidae</taxon>
        <taxon>Clytia</taxon>
    </lineage>
</organism>
<evidence type="ECO:0000256" key="3">
    <source>
        <dbReference type="ARBA" id="ARBA00022741"/>
    </source>
</evidence>
<evidence type="ECO:0000256" key="7">
    <source>
        <dbReference type="SAM" id="MobiDB-lite"/>
    </source>
</evidence>